<dbReference type="PANTHER" id="PTHR31001:SF49">
    <property type="entry name" value="ZN(II)2CYS6 TRANSCRIPTION FACTOR (EUROFUNG)"/>
    <property type="match status" value="1"/>
</dbReference>
<protein>
    <recommendedName>
        <fullName evidence="6">Transcription factor domain-containing protein</fullName>
    </recommendedName>
</protein>
<evidence type="ECO:0000256" key="3">
    <source>
        <dbReference type="SAM" id="MobiDB-lite"/>
    </source>
</evidence>
<dbReference type="EMBL" id="JAAMPI010000397">
    <property type="protein sequence ID" value="KAF4631928.1"/>
    <property type="molecule type" value="Genomic_DNA"/>
</dbReference>
<comment type="caution">
    <text evidence="4">The sequence shown here is derived from an EMBL/GenBank/DDBJ whole genome shotgun (WGS) entry which is preliminary data.</text>
</comment>
<evidence type="ECO:0008006" key="6">
    <source>
        <dbReference type="Google" id="ProtNLM"/>
    </source>
</evidence>
<dbReference type="PANTHER" id="PTHR31001">
    <property type="entry name" value="UNCHARACTERIZED TRANSCRIPTIONAL REGULATORY PROTEIN"/>
    <property type="match status" value="1"/>
</dbReference>
<dbReference type="GO" id="GO:0005634">
    <property type="term" value="C:nucleus"/>
    <property type="evidence" value="ECO:0007669"/>
    <property type="project" value="UniProtKB-SubCell"/>
</dbReference>
<keyword evidence="2" id="KW-0539">Nucleus</keyword>
<dbReference type="OrthoDB" id="762982at2759"/>
<feature type="region of interest" description="Disordered" evidence="3">
    <location>
        <begin position="466"/>
        <end position="487"/>
    </location>
</feature>
<feature type="compositionally biased region" description="Polar residues" evidence="3">
    <location>
        <begin position="466"/>
        <end position="481"/>
    </location>
</feature>
<proteinExistence type="predicted"/>
<keyword evidence="5" id="KW-1185">Reference proteome</keyword>
<evidence type="ECO:0000313" key="4">
    <source>
        <dbReference type="EMBL" id="KAF4631928.1"/>
    </source>
</evidence>
<accession>A0A8H4RLS2</accession>
<dbReference type="CDD" id="cd12148">
    <property type="entry name" value="fungal_TF_MHR"/>
    <property type="match status" value="1"/>
</dbReference>
<dbReference type="Proteomes" id="UP000566819">
    <property type="component" value="Unassembled WGS sequence"/>
</dbReference>
<dbReference type="AlphaFoldDB" id="A0A8H4RLS2"/>
<gene>
    <name evidence="4" type="ORF">G7Y89_g6212</name>
</gene>
<evidence type="ECO:0000256" key="2">
    <source>
        <dbReference type="ARBA" id="ARBA00023242"/>
    </source>
</evidence>
<name>A0A8H4RLS2_9HELO</name>
<reference evidence="4 5" key="1">
    <citation type="submission" date="2020-03" db="EMBL/GenBank/DDBJ databases">
        <title>Draft Genome Sequence of Cudoniella acicularis.</title>
        <authorList>
            <person name="Buettner E."/>
            <person name="Kellner H."/>
        </authorList>
    </citation>
    <scope>NUCLEOTIDE SEQUENCE [LARGE SCALE GENOMIC DNA]</scope>
    <source>
        <strain evidence="4 5">DSM 108380</strain>
    </source>
</reference>
<organism evidence="4 5">
    <name type="scientific">Cudoniella acicularis</name>
    <dbReference type="NCBI Taxonomy" id="354080"/>
    <lineage>
        <taxon>Eukaryota</taxon>
        <taxon>Fungi</taxon>
        <taxon>Dikarya</taxon>
        <taxon>Ascomycota</taxon>
        <taxon>Pezizomycotina</taxon>
        <taxon>Leotiomycetes</taxon>
        <taxon>Helotiales</taxon>
        <taxon>Tricladiaceae</taxon>
        <taxon>Cudoniella</taxon>
    </lineage>
</organism>
<dbReference type="InterPro" id="IPR050613">
    <property type="entry name" value="Sec_Metabolite_Reg"/>
</dbReference>
<comment type="subcellular location">
    <subcellularLocation>
        <location evidence="1">Nucleus</location>
    </subcellularLocation>
</comment>
<evidence type="ECO:0000313" key="5">
    <source>
        <dbReference type="Proteomes" id="UP000566819"/>
    </source>
</evidence>
<sequence>MSNTTQHSSHIPSNMVPQFPDVFKGKNNDLGSHKAQIEQEKGEAIDMELLGKEFGVLHVDPTQTMYLGGQHWVSIMFQIQEFRDYLEANSGDLQRVAVENKKASEGNENVVSLLRSTNAPLTKEELLSYIPSRIVTDMLIARFFSHVSYGIPVVHEPTFRQEYIKHWENPDHMEVTWLGLLFSILHHADLSFDGSEENHLQSRAAEYRRRTVQCLIAANYTDPQVYTVEALILHTYAEWVSSPDSAIELGKILAFVEAEDDPTHDDISKYEKSLEEVKRMTPQYLTVSSTQELTIVSAKLHKQRLGLDRLYQTSQCVLHRKSLSQARHDSSKLQHRGLCIDAAMALLAHQATLYNLDLDSSSPQNFRKRHMYTLMTRHDFFIASMAIALDLYYGFESEPYAPSSSDVSLWGYDRRNEMIAALETSVEFYRFSKDESVEAANAYGMFSFVVEKVRKAQWMIIEQQSGGNSSTAGHNSNSDTTAPVPELGTEFFNDPLPDFDWNIWNQFHGNYGDLEPFTQWEGMA</sequence>
<evidence type="ECO:0000256" key="1">
    <source>
        <dbReference type="ARBA" id="ARBA00004123"/>
    </source>
</evidence>